<dbReference type="Proteomes" id="UP001315686">
    <property type="component" value="Unassembled WGS sequence"/>
</dbReference>
<dbReference type="Gene3D" id="3.40.50.150">
    <property type="entry name" value="Vaccinia Virus protein VP39"/>
    <property type="match status" value="1"/>
</dbReference>
<evidence type="ECO:0000256" key="3">
    <source>
        <dbReference type="ARBA" id="ARBA00022691"/>
    </source>
</evidence>
<comment type="caution">
    <text evidence="5">The sequence shown here is derived from an EMBL/GenBank/DDBJ whole genome shotgun (WGS) entry which is preliminary data.</text>
</comment>
<dbReference type="EMBL" id="JADQAZ010000002">
    <property type="protein sequence ID" value="MBT0957671.1"/>
    <property type="molecule type" value="Genomic_DNA"/>
</dbReference>
<dbReference type="Gene3D" id="2.40.50.1070">
    <property type="match status" value="1"/>
</dbReference>
<dbReference type="GO" id="GO:0070475">
    <property type="term" value="P:rRNA base methylation"/>
    <property type="evidence" value="ECO:0007669"/>
    <property type="project" value="TreeGrafter"/>
</dbReference>
<dbReference type="Pfam" id="PF05958">
    <property type="entry name" value="tRNA_U5-meth_tr"/>
    <property type="match status" value="1"/>
</dbReference>
<sequence>MDQITVERLDTRACGVCEGCEAPIPRVLPGEVINLVEGAARIATPSEYRVSAPCRHYKTCGGCALQHASDKFVADWKRDVILRGLAAQGVEAEVRPTLTSPANSRRRATFHGKRTKKGVQVGFYGRASETLVDTPDCLLVDPIISGARPAMEALTRAICSRTSTLSLSVTASAAGPDIAVVGEAQLDRKLIELLGSLAGEYDLARLSYNGEVIATLRRPEQAFGAARVMPPPGAFLQATSPGEAALAECVAKAVGDAAKVVDLFCGAGTFALRLASGAAVHGVEAERSLIDALDHGWRHAQGLQTVTTEVRDLFRQPLLEDELARFDAVVLDPPRAGAAAQVARIAEAHVPRISYVSCSPVTFARDARVLTAAGYRLEWVQPVDQFRWSAHIELAAGFALTPQ</sequence>
<dbReference type="RefSeq" id="WP_327793899.1">
    <property type="nucleotide sequence ID" value="NZ_JADQAZ010000002.1"/>
</dbReference>
<name>A0AAP2G7W4_9RHOB</name>
<dbReference type="AlphaFoldDB" id="A0AAP2G7W4"/>
<dbReference type="CDD" id="cd02440">
    <property type="entry name" value="AdoMet_MTases"/>
    <property type="match status" value="1"/>
</dbReference>
<evidence type="ECO:0000256" key="2">
    <source>
        <dbReference type="ARBA" id="ARBA00022679"/>
    </source>
</evidence>
<dbReference type="PANTHER" id="PTHR11061:SF49">
    <property type="entry name" value="23S RRNA (URACIL(1939)-C(5))-METHYLTRANSFERASE RLMD"/>
    <property type="match status" value="1"/>
</dbReference>
<proteinExistence type="inferred from homology"/>
<keyword evidence="3 4" id="KW-0949">S-adenosyl-L-methionine</keyword>
<evidence type="ECO:0000256" key="4">
    <source>
        <dbReference type="PROSITE-ProRule" id="PRU01024"/>
    </source>
</evidence>
<dbReference type="SUPFAM" id="SSF53335">
    <property type="entry name" value="S-adenosyl-L-methionine-dependent methyltransferases"/>
    <property type="match status" value="1"/>
</dbReference>
<dbReference type="PANTHER" id="PTHR11061">
    <property type="entry name" value="RNA M5U METHYLTRANSFERASE"/>
    <property type="match status" value="1"/>
</dbReference>
<comment type="similarity">
    <text evidence="4">Belongs to the class I-like SAM-binding methyltransferase superfamily. RNA M5U methyltransferase family.</text>
</comment>
<evidence type="ECO:0000313" key="6">
    <source>
        <dbReference type="Proteomes" id="UP001315686"/>
    </source>
</evidence>
<protein>
    <submittedName>
        <fullName evidence="5">Class I SAM-dependent RNA methyltransferase</fullName>
    </submittedName>
</protein>
<keyword evidence="1 4" id="KW-0489">Methyltransferase</keyword>
<keyword evidence="6" id="KW-1185">Reference proteome</keyword>
<feature type="binding site" evidence="4">
    <location>
        <position position="264"/>
    </location>
    <ligand>
        <name>S-adenosyl-L-methionine</name>
        <dbReference type="ChEBI" id="CHEBI:59789"/>
    </ligand>
</feature>
<organism evidence="5 6">
    <name type="scientific">Harenicola maris</name>
    <dbReference type="NCBI Taxonomy" id="2841044"/>
    <lineage>
        <taxon>Bacteria</taxon>
        <taxon>Pseudomonadati</taxon>
        <taxon>Pseudomonadota</taxon>
        <taxon>Alphaproteobacteria</taxon>
        <taxon>Rhodobacterales</taxon>
        <taxon>Paracoccaceae</taxon>
        <taxon>Harenicola</taxon>
    </lineage>
</organism>
<dbReference type="PROSITE" id="PS51687">
    <property type="entry name" value="SAM_MT_RNA_M5U"/>
    <property type="match status" value="1"/>
</dbReference>
<keyword evidence="2 4" id="KW-0808">Transferase</keyword>
<feature type="binding site" evidence="4">
    <location>
        <position position="284"/>
    </location>
    <ligand>
        <name>S-adenosyl-L-methionine</name>
        <dbReference type="ChEBI" id="CHEBI:59789"/>
    </ligand>
</feature>
<feature type="active site" description="Nucleophile" evidence="4">
    <location>
        <position position="358"/>
    </location>
</feature>
<feature type="binding site" evidence="4">
    <location>
        <position position="237"/>
    </location>
    <ligand>
        <name>S-adenosyl-L-methionine</name>
        <dbReference type="ChEBI" id="CHEBI:59789"/>
    </ligand>
</feature>
<dbReference type="InterPro" id="IPR029063">
    <property type="entry name" value="SAM-dependent_MTases_sf"/>
</dbReference>
<dbReference type="GO" id="GO:0070041">
    <property type="term" value="F:rRNA (uridine-C5-)-methyltransferase activity"/>
    <property type="evidence" value="ECO:0007669"/>
    <property type="project" value="TreeGrafter"/>
</dbReference>
<accession>A0AAP2G7W4</accession>
<reference evidence="5 6" key="1">
    <citation type="journal article" date="2021" name="Arch. Microbiol.">
        <title>Harenicola maris gen. nov., sp. nov. isolated from the Sea of Japan shallow sediments.</title>
        <authorList>
            <person name="Romanenko L.A."/>
            <person name="Kurilenko V.V."/>
            <person name="Chernysheva N.Y."/>
            <person name="Tekutyeva L.A."/>
            <person name="Velansky P.V."/>
            <person name="Svetashev V.I."/>
            <person name="Isaeva M.P."/>
        </authorList>
    </citation>
    <scope>NUCLEOTIDE SEQUENCE [LARGE SCALE GENOMIC DNA]</scope>
    <source>
        <strain evidence="5 6">KMM 3653</strain>
    </source>
</reference>
<dbReference type="InterPro" id="IPR010280">
    <property type="entry name" value="U5_MeTrfase_fam"/>
</dbReference>
<feature type="binding site" evidence="4">
    <location>
        <position position="332"/>
    </location>
    <ligand>
        <name>S-adenosyl-L-methionine</name>
        <dbReference type="ChEBI" id="CHEBI:59789"/>
    </ligand>
</feature>
<gene>
    <name evidence="5" type="ORF">IV417_09745</name>
</gene>
<evidence type="ECO:0000313" key="5">
    <source>
        <dbReference type="EMBL" id="MBT0957671.1"/>
    </source>
</evidence>
<evidence type="ECO:0000256" key="1">
    <source>
        <dbReference type="ARBA" id="ARBA00022603"/>
    </source>
</evidence>